<sequence>MGLTFGAVGVFVFAQIGWPYLTAHLHPESTVTVAEPCGPGTNDSERVCAASWTRDGAEVRGEVRGHGLAAGERVAARVDGGTAVVLTDTTTLLLYCTPLLFVLAGLFLIFSRRGRWSSGGDGGDGGGGDGGGGDGGGGDGGGGDGGGGDGGGGD</sequence>
<keyword evidence="2" id="KW-1133">Transmembrane helix</keyword>
<evidence type="ECO:0000313" key="4">
    <source>
        <dbReference type="Proteomes" id="UP001183629"/>
    </source>
</evidence>
<comment type="caution">
    <text evidence="3">The sequence shown here is derived from an EMBL/GenBank/DDBJ whole genome shotgun (WGS) entry which is preliminary data.</text>
</comment>
<dbReference type="AlphaFoldDB" id="A0AAE3ZXC4"/>
<organism evidence="3 4">
    <name type="scientific">Catenuloplanes niger</name>
    <dbReference type="NCBI Taxonomy" id="587534"/>
    <lineage>
        <taxon>Bacteria</taxon>
        <taxon>Bacillati</taxon>
        <taxon>Actinomycetota</taxon>
        <taxon>Actinomycetes</taxon>
        <taxon>Micromonosporales</taxon>
        <taxon>Micromonosporaceae</taxon>
        <taxon>Catenuloplanes</taxon>
    </lineage>
</organism>
<feature type="region of interest" description="Disordered" evidence="1">
    <location>
        <begin position="118"/>
        <end position="154"/>
    </location>
</feature>
<dbReference type="Proteomes" id="UP001183629">
    <property type="component" value="Unassembled WGS sequence"/>
</dbReference>
<reference evidence="3 4" key="1">
    <citation type="submission" date="2023-07" db="EMBL/GenBank/DDBJ databases">
        <title>Sequencing the genomes of 1000 actinobacteria strains.</title>
        <authorList>
            <person name="Klenk H.-P."/>
        </authorList>
    </citation>
    <scope>NUCLEOTIDE SEQUENCE [LARGE SCALE GENOMIC DNA]</scope>
    <source>
        <strain evidence="3 4">DSM 44711</strain>
    </source>
</reference>
<name>A0AAE3ZXC4_9ACTN</name>
<evidence type="ECO:0000313" key="3">
    <source>
        <dbReference type="EMBL" id="MDR7325853.1"/>
    </source>
</evidence>
<accession>A0AAE3ZXC4</accession>
<keyword evidence="2" id="KW-0812">Transmembrane</keyword>
<dbReference type="EMBL" id="JAVDYC010000001">
    <property type="protein sequence ID" value="MDR7325853.1"/>
    <property type="molecule type" value="Genomic_DNA"/>
</dbReference>
<feature type="transmembrane region" description="Helical" evidence="2">
    <location>
        <begin position="92"/>
        <end position="110"/>
    </location>
</feature>
<protein>
    <submittedName>
        <fullName evidence="3">Uncharacterized protein</fullName>
    </submittedName>
</protein>
<evidence type="ECO:0000256" key="1">
    <source>
        <dbReference type="SAM" id="MobiDB-lite"/>
    </source>
</evidence>
<dbReference type="RefSeq" id="WP_310420893.1">
    <property type="nucleotide sequence ID" value="NZ_JAVDYC010000001.1"/>
</dbReference>
<keyword evidence="2" id="KW-0472">Membrane</keyword>
<gene>
    <name evidence="3" type="ORF">J2S44_006103</name>
</gene>
<keyword evidence="4" id="KW-1185">Reference proteome</keyword>
<evidence type="ECO:0000256" key="2">
    <source>
        <dbReference type="SAM" id="Phobius"/>
    </source>
</evidence>
<proteinExistence type="predicted"/>